<keyword evidence="6" id="KW-0805">Transcription regulation</keyword>
<keyword evidence="8" id="KW-0804">Transcription</keyword>
<dbReference type="InterPro" id="IPR010316">
    <property type="entry name" value="AlkA_N"/>
</dbReference>
<evidence type="ECO:0000256" key="5">
    <source>
        <dbReference type="ARBA" id="ARBA00022763"/>
    </source>
</evidence>
<dbReference type="RefSeq" id="WP_301142113.1">
    <property type="nucleotide sequence ID" value="NZ_JAUHQA010000001.1"/>
</dbReference>
<feature type="domain" description="HTH araC/xylS-type" evidence="11">
    <location>
        <begin position="90"/>
        <end position="188"/>
    </location>
</feature>
<name>A0ABT8GGV8_9MICO</name>
<evidence type="ECO:0000313" key="12">
    <source>
        <dbReference type="EMBL" id="MDN4480663.1"/>
    </source>
</evidence>
<comment type="caution">
    <text evidence="12">The sequence shown here is derived from an EMBL/GenBank/DDBJ whole genome shotgun (WGS) entry which is preliminary data.</text>
</comment>
<dbReference type="InterPro" id="IPR003265">
    <property type="entry name" value="HhH-GPD_domain"/>
</dbReference>
<sequence>MTATALDFDRCYSAVSTRDPRFDGQFVVAVRSTRIYCRPSCPARTPKPVNCTFYPTSAAAHVAGYRACRRCLPEAVPGSPAWNLREDVAARAMRLIGAGVVDRDGVAGLATRLGYSERQLGRILTSQLGAGPLALARAQRAQTARQLLVSTAMPASDVAFAAGFHSIRQFNDTVAEVFAMTPSQLRGRARRSEHAQGTADGPAPGTITLRLQAREPFRGSDIIAWLAARAIDGLEHAEAGAFSRAVRLSTGAARFTASPAADHVHVTATLAHLADLPELLAMLRRLFDLDADPAAVDAALASDPRLASAVATAPGSRIPGTVDPTEMLARAILGQQVSVTSARTAVQRLVDALGEPLPSSLATDEVRVAFPSAVAIASHAAEVVRGPATRTRALSDAMSAVASGELVLDAGRTLAETTSALEAIPGIGPWTSHYVALRVLTHPDILLTGDSAVRAGARTLGIPSEPRGLAEYAERHRPWRSYVMIHLWRAAALSGTSKET</sequence>
<gene>
    <name evidence="12" type="ORF">QQX02_06975</name>
</gene>
<keyword evidence="5" id="KW-0227">DNA damage</keyword>
<protein>
    <recommendedName>
        <fullName evidence="3">DNA-3-methyladenine glycosylase II</fullName>
        <ecNumber evidence="3">3.2.2.21</ecNumber>
    </recommendedName>
</protein>
<dbReference type="Gene3D" id="3.40.10.10">
    <property type="entry name" value="DNA Methylphosphotriester Repair Domain"/>
    <property type="match status" value="1"/>
</dbReference>
<keyword evidence="7" id="KW-0010">Activator</keyword>
<dbReference type="EC" id="3.2.2.21" evidence="3"/>
<evidence type="ECO:0000256" key="2">
    <source>
        <dbReference type="ARBA" id="ARBA00001947"/>
    </source>
</evidence>
<reference evidence="12" key="1">
    <citation type="submission" date="2023-06" db="EMBL/GenBank/DDBJ databases">
        <title>Egi l300058.</title>
        <authorList>
            <person name="Gao L."/>
            <person name="Fang B.-Z."/>
            <person name="Li W.-J."/>
        </authorList>
    </citation>
    <scope>NUCLEOTIDE SEQUENCE</scope>
    <source>
        <strain evidence="12">EGI L300058</strain>
    </source>
</reference>
<evidence type="ECO:0000256" key="10">
    <source>
        <dbReference type="SAM" id="MobiDB-lite"/>
    </source>
</evidence>
<dbReference type="Gene3D" id="1.10.1670.10">
    <property type="entry name" value="Helix-hairpin-Helix base-excision DNA repair enzymes (C-terminal)"/>
    <property type="match status" value="1"/>
</dbReference>
<dbReference type="InterPro" id="IPR018060">
    <property type="entry name" value="HTH_AraC"/>
</dbReference>
<dbReference type="EMBL" id="JAUHQA010000001">
    <property type="protein sequence ID" value="MDN4480663.1"/>
    <property type="molecule type" value="Genomic_DNA"/>
</dbReference>
<evidence type="ECO:0000259" key="11">
    <source>
        <dbReference type="PROSITE" id="PS01124"/>
    </source>
</evidence>
<dbReference type="Proteomes" id="UP001172708">
    <property type="component" value="Unassembled WGS sequence"/>
</dbReference>
<dbReference type="Pfam" id="PF02805">
    <property type="entry name" value="Ada_Zn_binding"/>
    <property type="match status" value="1"/>
</dbReference>
<dbReference type="SUPFAM" id="SSF57884">
    <property type="entry name" value="Ada DNA repair protein, N-terminal domain (N-Ada 10)"/>
    <property type="match status" value="1"/>
</dbReference>
<keyword evidence="4" id="KW-0489">Methyltransferase</keyword>
<evidence type="ECO:0000256" key="1">
    <source>
        <dbReference type="ARBA" id="ARBA00000086"/>
    </source>
</evidence>
<dbReference type="SMART" id="SM00342">
    <property type="entry name" value="HTH_ARAC"/>
    <property type="match status" value="1"/>
</dbReference>
<dbReference type="InterPro" id="IPR011257">
    <property type="entry name" value="DNA_glycosylase"/>
</dbReference>
<dbReference type="SUPFAM" id="SSF48150">
    <property type="entry name" value="DNA-glycosylase"/>
    <property type="match status" value="1"/>
</dbReference>
<evidence type="ECO:0000256" key="7">
    <source>
        <dbReference type="ARBA" id="ARBA00023159"/>
    </source>
</evidence>
<dbReference type="Gene3D" id="1.10.10.60">
    <property type="entry name" value="Homeodomain-like"/>
    <property type="match status" value="1"/>
</dbReference>
<dbReference type="SMART" id="SM00478">
    <property type="entry name" value="ENDO3c"/>
    <property type="match status" value="1"/>
</dbReference>
<dbReference type="InterPro" id="IPR023170">
    <property type="entry name" value="HhH_base_excis_C"/>
</dbReference>
<evidence type="ECO:0000256" key="9">
    <source>
        <dbReference type="ARBA" id="ARBA00023204"/>
    </source>
</evidence>
<dbReference type="InterPro" id="IPR051912">
    <property type="entry name" value="Alkylbase_DNA_Glycosylase/TA"/>
</dbReference>
<proteinExistence type="predicted"/>
<evidence type="ECO:0000256" key="8">
    <source>
        <dbReference type="ARBA" id="ARBA00023163"/>
    </source>
</evidence>
<dbReference type="InterPro" id="IPR037046">
    <property type="entry name" value="AlkA_N_sf"/>
</dbReference>
<keyword evidence="4" id="KW-0808">Transferase</keyword>
<dbReference type="InterPro" id="IPR009057">
    <property type="entry name" value="Homeodomain-like_sf"/>
</dbReference>
<dbReference type="SMART" id="SM01009">
    <property type="entry name" value="AlkA_N"/>
    <property type="match status" value="1"/>
</dbReference>
<dbReference type="Pfam" id="PF06029">
    <property type="entry name" value="AlkA_N"/>
    <property type="match status" value="1"/>
</dbReference>
<dbReference type="CDD" id="cd00056">
    <property type="entry name" value="ENDO3c"/>
    <property type="match status" value="1"/>
</dbReference>
<dbReference type="InterPro" id="IPR004026">
    <property type="entry name" value="Ada_DNA_repair_Zn-bd"/>
</dbReference>
<dbReference type="SUPFAM" id="SSF55945">
    <property type="entry name" value="TATA-box binding protein-like"/>
    <property type="match status" value="1"/>
</dbReference>
<evidence type="ECO:0000256" key="6">
    <source>
        <dbReference type="ARBA" id="ARBA00023015"/>
    </source>
</evidence>
<dbReference type="PANTHER" id="PTHR43003:SF13">
    <property type="entry name" value="DNA-3-METHYLADENINE GLYCOSYLASE 2"/>
    <property type="match status" value="1"/>
</dbReference>
<dbReference type="Gene3D" id="1.10.340.30">
    <property type="entry name" value="Hypothetical protein, domain 2"/>
    <property type="match status" value="1"/>
</dbReference>
<feature type="region of interest" description="Disordered" evidence="10">
    <location>
        <begin position="185"/>
        <end position="206"/>
    </location>
</feature>
<evidence type="ECO:0000313" key="13">
    <source>
        <dbReference type="Proteomes" id="UP001172708"/>
    </source>
</evidence>
<accession>A0ABT8GGV8</accession>
<dbReference type="SUPFAM" id="SSF46689">
    <property type="entry name" value="Homeodomain-like"/>
    <property type="match status" value="1"/>
</dbReference>
<dbReference type="PROSITE" id="PS01124">
    <property type="entry name" value="HTH_ARAC_FAMILY_2"/>
    <property type="match status" value="1"/>
</dbReference>
<comment type="catalytic activity">
    <reaction evidence="1">
        <text>Hydrolysis of alkylated DNA, releasing 3-methyladenine, 3-methylguanine, 7-methylguanine and 7-methyladenine.</text>
        <dbReference type="EC" id="3.2.2.21"/>
    </reaction>
</comment>
<keyword evidence="9" id="KW-0234">DNA repair</keyword>
<dbReference type="InterPro" id="IPR035451">
    <property type="entry name" value="Ada-like_dom_sf"/>
</dbReference>
<organism evidence="12 13">
    <name type="scientific">Demequina muriae</name>
    <dbReference type="NCBI Taxonomy" id="3051664"/>
    <lineage>
        <taxon>Bacteria</taxon>
        <taxon>Bacillati</taxon>
        <taxon>Actinomycetota</taxon>
        <taxon>Actinomycetes</taxon>
        <taxon>Micrococcales</taxon>
        <taxon>Demequinaceae</taxon>
        <taxon>Demequina</taxon>
    </lineage>
</organism>
<dbReference type="Pfam" id="PF12833">
    <property type="entry name" value="HTH_18"/>
    <property type="match status" value="1"/>
</dbReference>
<evidence type="ECO:0000256" key="4">
    <source>
        <dbReference type="ARBA" id="ARBA00022603"/>
    </source>
</evidence>
<comment type="cofactor">
    <cofactor evidence="2">
        <name>Zn(2+)</name>
        <dbReference type="ChEBI" id="CHEBI:29105"/>
    </cofactor>
</comment>
<keyword evidence="13" id="KW-1185">Reference proteome</keyword>
<evidence type="ECO:0000256" key="3">
    <source>
        <dbReference type="ARBA" id="ARBA00012000"/>
    </source>
</evidence>
<dbReference type="Gene3D" id="3.30.310.20">
    <property type="entry name" value="DNA-3-methyladenine glycosylase AlkA, N-terminal domain"/>
    <property type="match status" value="1"/>
</dbReference>
<dbReference type="PANTHER" id="PTHR43003">
    <property type="entry name" value="DNA-3-METHYLADENINE GLYCOSYLASE"/>
    <property type="match status" value="1"/>
</dbReference>